<keyword evidence="2" id="KW-1185">Reference proteome</keyword>
<gene>
    <name evidence="1" type="ORF">LSAT_V11C800437480</name>
</gene>
<organism evidence="1 2">
    <name type="scientific">Lactuca sativa</name>
    <name type="common">Garden lettuce</name>
    <dbReference type="NCBI Taxonomy" id="4236"/>
    <lineage>
        <taxon>Eukaryota</taxon>
        <taxon>Viridiplantae</taxon>
        <taxon>Streptophyta</taxon>
        <taxon>Embryophyta</taxon>
        <taxon>Tracheophyta</taxon>
        <taxon>Spermatophyta</taxon>
        <taxon>Magnoliopsida</taxon>
        <taxon>eudicotyledons</taxon>
        <taxon>Gunneridae</taxon>
        <taxon>Pentapetalae</taxon>
        <taxon>asterids</taxon>
        <taxon>campanulids</taxon>
        <taxon>Asterales</taxon>
        <taxon>Asteraceae</taxon>
        <taxon>Cichorioideae</taxon>
        <taxon>Cichorieae</taxon>
        <taxon>Lactucinae</taxon>
        <taxon>Lactuca</taxon>
    </lineage>
</organism>
<proteinExistence type="predicted"/>
<reference evidence="1 2" key="1">
    <citation type="journal article" date="2017" name="Nat. Commun.">
        <title>Genome assembly with in vitro proximity ligation data and whole-genome triplication in lettuce.</title>
        <authorList>
            <person name="Reyes-Chin-Wo S."/>
            <person name="Wang Z."/>
            <person name="Yang X."/>
            <person name="Kozik A."/>
            <person name="Arikit S."/>
            <person name="Song C."/>
            <person name="Xia L."/>
            <person name="Froenicke L."/>
            <person name="Lavelle D.O."/>
            <person name="Truco M.J."/>
            <person name="Xia R."/>
            <person name="Zhu S."/>
            <person name="Xu C."/>
            <person name="Xu H."/>
            <person name="Xu X."/>
            <person name="Cox K."/>
            <person name="Korf I."/>
            <person name="Meyers B.C."/>
            <person name="Michelmore R.W."/>
        </authorList>
    </citation>
    <scope>NUCLEOTIDE SEQUENCE [LARGE SCALE GENOMIC DNA]</scope>
    <source>
        <strain evidence="2">cv. Salinas</strain>
        <tissue evidence="1">Seedlings</tissue>
    </source>
</reference>
<comment type="caution">
    <text evidence="1">The sequence shown here is derived from an EMBL/GenBank/DDBJ whole genome shotgun (WGS) entry which is preliminary data.</text>
</comment>
<sequence length="195" mass="21138">MSFSAYAPPPTALSGALRILKPDFPEGQTTVAGDYPSEAHAPSFSTGLLNSSQLQHQIGDQRAVTVSADVVDLSPPEETDLRAFGHSIVTSLTGNNNRVLDENYASGASFSDLLHQRNSGYDLANHFSNGEGPRISQINQRPHSIIGSSIDNTPFDPLANAMNTLTGINLRNAYNQYKQFDDLDDDDDDDLPTWS</sequence>
<name>A0A9R1UL31_LACSA</name>
<dbReference type="EMBL" id="NBSK02000008">
    <property type="protein sequence ID" value="KAJ0189134.1"/>
    <property type="molecule type" value="Genomic_DNA"/>
</dbReference>
<accession>A0A9R1UL31</accession>
<evidence type="ECO:0000313" key="2">
    <source>
        <dbReference type="Proteomes" id="UP000235145"/>
    </source>
</evidence>
<dbReference type="AlphaFoldDB" id="A0A9R1UL31"/>
<dbReference type="Gramene" id="rna-gnl|WGS:NBSK|LSAT_8X118921_mrna">
    <property type="protein sequence ID" value="cds-PLY85213.1"/>
    <property type="gene ID" value="gene-LSAT_8X118921"/>
</dbReference>
<evidence type="ECO:0000313" key="1">
    <source>
        <dbReference type="EMBL" id="KAJ0189134.1"/>
    </source>
</evidence>
<protein>
    <submittedName>
        <fullName evidence="1">Uncharacterized protein</fullName>
    </submittedName>
</protein>
<dbReference type="Proteomes" id="UP000235145">
    <property type="component" value="Unassembled WGS sequence"/>
</dbReference>